<proteinExistence type="predicted"/>
<organism evidence="2 3">
    <name type="scientific">Mycobacterium asiaticum</name>
    <dbReference type="NCBI Taxonomy" id="1790"/>
    <lineage>
        <taxon>Bacteria</taxon>
        <taxon>Bacillati</taxon>
        <taxon>Actinomycetota</taxon>
        <taxon>Actinomycetes</taxon>
        <taxon>Mycobacteriales</taxon>
        <taxon>Mycobacteriaceae</taxon>
        <taxon>Mycobacterium</taxon>
    </lineage>
</organism>
<protein>
    <submittedName>
        <fullName evidence="2">TIGR03086 family protein</fullName>
    </submittedName>
</protein>
<dbReference type="InterPro" id="IPR017517">
    <property type="entry name" value="Maleyloyr_isom"/>
</dbReference>
<dbReference type="SUPFAM" id="SSF109854">
    <property type="entry name" value="DinB/YfiT-like putative metalloenzymes"/>
    <property type="match status" value="1"/>
</dbReference>
<dbReference type="NCBIfam" id="TIGR03083">
    <property type="entry name" value="maleylpyruvate isomerase family mycothiol-dependent enzyme"/>
    <property type="match status" value="1"/>
</dbReference>
<dbReference type="InterPro" id="IPR017520">
    <property type="entry name" value="CHP03086"/>
</dbReference>
<evidence type="ECO:0000259" key="1">
    <source>
        <dbReference type="Pfam" id="PF11716"/>
    </source>
</evidence>
<dbReference type="InterPro" id="IPR024344">
    <property type="entry name" value="MDMPI_metal-binding"/>
</dbReference>
<dbReference type="AlphaFoldDB" id="A0A1A3KTI1"/>
<reference evidence="2 3" key="1">
    <citation type="submission" date="2016-06" db="EMBL/GenBank/DDBJ databases">
        <authorList>
            <person name="Kjaerup R.B."/>
            <person name="Dalgaard T.S."/>
            <person name="Juul-Madsen H.R."/>
        </authorList>
    </citation>
    <scope>NUCLEOTIDE SEQUENCE [LARGE SCALE GENOMIC DNA]</scope>
    <source>
        <strain evidence="2 3">1276495.2</strain>
    </source>
</reference>
<evidence type="ECO:0000313" key="2">
    <source>
        <dbReference type="EMBL" id="OBJ87256.1"/>
    </source>
</evidence>
<feature type="domain" description="Mycothiol-dependent maleylpyruvate isomerase metal-binding" evidence="1">
    <location>
        <begin position="3"/>
        <end position="118"/>
    </location>
</feature>
<dbReference type="Proteomes" id="UP000093925">
    <property type="component" value="Unassembled WGS sequence"/>
</dbReference>
<gene>
    <name evidence="2" type="ORF">A5640_07940</name>
</gene>
<evidence type="ECO:0000313" key="3">
    <source>
        <dbReference type="Proteomes" id="UP000093925"/>
    </source>
</evidence>
<dbReference type="EMBL" id="LZLM01000048">
    <property type="protein sequence ID" value="OBJ87256.1"/>
    <property type="molecule type" value="Genomic_DNA"/>
</dbReference>
<name>A0A1A3KTI1_MYCAS</name>
<dbReference type="GO" id="GO:0046872">
    <property type="term" value="F:metal ion binding"/>
    <property type="evidence" value="ECO:0007669"/>
    <property type="project" value="InterPro"/>
</dbReference>
<accession>A0A1A3KTI1</accession>
<dbReference type="NCBIfam" id="TIGR03086">
    <property type="entry name" value="TIGR03086 family metal-binding protein"/>
    <property type="match status" value="1"/>
</dbReference>
<sequence length="182" mass="20369">MAVCRRFGEAVRAADGHWDRPSPCDAWDARGVVEHVIGFHDVLVLRPLGLQPDRSLDDPLRRWESMLERLCVAFERTDLFERTVKIPAVGNRSATQLDATNLVPRLTQDVLVHTWDLARAVDADDHLDPEWCAAFLDELPPDADALSDPKLFAPPVWVGAGADVQSRLLGRLGRDPCWRSSD</sequence>
<dbReference type="InterPro" id="IPR034660">
    <property type="entry name" value="DinB/YfiT-like"/>
</dbReference>
<dbReference type="Pfam" id="PF11716">
    <property type="entry name" value="MDMPI_N"/>
    <property type="match status" value="1"/>
</dbReference>
<comment type="caution">
    <text evidence="2">The sequence shown here is derived from an EMBL/GenBank/DDBJ whole genome shotgun (WGS) entry which is preliminary data.</text>
</comment>